<dbReference type="RefSeq" id="WP_169506996.1">
    <property type="nucleotide sequence ID" value="NZ_JABBPN010000034.1"/>
</dbReference>
<organism evidence="3 4">
    <name type="scientific">Paenibacillus lemnae</name>
    <dbReference type="NCBI Taxonomy" id="1330551"/>
    <lineage>
        <taxon>Bacteria</taxon>
        <taxon>Bacillati</taxon>
        <taxon>Bacillota</taxon>
        <taxon>Bacilli</taxon>
        <taxon>Bacillales</taxon>
        <taxon>Paenibacillaceae</taxon>
        <taxon>Paenibacillus</taxon>
    </lineage>
</organism>
<dbReference type="EMBL" id="JABBPN010000034">
    <property type="protein sequence ID" value="NMO98224.1"/>
    <property type="molecule type" value="Genomic_DNA"/>
</dbReference>
<keyword evidence="4" id="KW-1185">Reference proteome</keyword>
<dbReference type="Pfam" id="PF02065">
    <property type="entry name" value="Melibiase"/>
    <property type="match status" value="1"/>
</dbReference>
<dbReference type="InterPro" id="IPR017853">
    <property type="entry name" value="GH"/>
</dbReference>
<protein>
    <recommendedName>
        <fullName evidence="5">Alpha-galactosidase</fullName>
    </recommendedName>
</protein>
<reference evidence="3 4" key="1">
    <citation type="submission" date="2020-04" db="EMBL/GenBank/DDBJ databases">
        <title>Paenibacillus algicola sp. nov., a novel marine bacterium producing alginate lyase.</title>
        <authorList>
            <person name="Huang H."/>
        </authorList>
    </citation>
    <scope>NUCLEOTIDE SEQUENCE [LARGE SCALE GENOMIC DNA]</scope>
    <source>
        <strain evidence="3 4">L7-75</strain>
    </source>
</reference>
<dbReference type="AlphaFoldDB" id="A0A848MFM7"/>
<dbReference type="PANTHER" id="PTHR43053:SF3">
    <property type="entry name" value="ALPHA-GALACTOSIDASE C-RELATED"/>
    <property type="match status" value="1"/>
</dbReference>
<dbReference type="Gene3D" id="3.20.20.70">
    <property type="entry name" value="Aldolase class I"/>
    <property type="match status" value="1"/>
</dbReference>
<evidence type="ECO:0008006" key="5">
    <source>
        <dbReference type="Google" id="ProtNLM"/>
    </source>
</evidence>
<dbReference type="InterPro" id="IPR050985">
    <property type="entry name" value="Alpha-glycosidase_related"/>
</dbReference>
<dbReference type="InterPro" id="IPR013785">
    <property type="entry name" value="Aldolase_TIM"/>
</dbReference>
<proteinExistence type="predicted"/>
<dbReference type="GO" id="GO:0004557">
    <property type="term" value="F:alpha-galactosidase activity"/>
    <property type="evidence" value="ECO:0007669"/>
    <property type="project" value="UniProtKB-ARBA"/>
</dbReference>
<dbReference type="PANTHER" id="PTHR43053">
    <property type="entry name" value="GLYCOSIDASE FAMILY 31"/>
    <property type="match status" value="1"/>
</dbReference>
<accession>A0A848MFM7</accession>
<evidence type="ECO:0000256" key="2">
    <source>
        <dbReference type="ARBA" id="ARBA00023295"/>
    </source>
</evidence>
<comment type="caution">
    <text evidence="3">The sequence shown here is derived from an EMBL/GenBank/DDBJ whole genome shotgun (WGS) entry which is preliminary data.</text>
</comment>
<name>A0A848MFM7_PAELE</name>
<gene>
    <name evidence="3" type="ORF">HII30_20955</name>
</gene>
<sequence length="629" mass="71959">MNDFVTVSVMMESGKRAIFERILFGVEYAGENNGVAVSVGDSMPFAVTARPTDSSDCVTSLEFTFYTEIRNYHQAILPDSGRWFFNGSRIVTFWRSLRELETGVDDTKLPLYIFTGKNRFTELAAGVIGENYETSFKLVEPESNRALNVHTGHIAFQIKRGTEQYPIPKRVSQQKEDRAITEYLYYQDRRKDPTPQPWVMTIRDFTDFQRRLYALNDLKVEASMFPVWCTWADWHSNDMTSDMILENVKLGLELGIRNYIIDDGWFGPGLDNDYSVPLNIGDWEPDPEKIPDMTKLVHEIKEQGAVPIIWCAPHAVAAGARCYTEREPLLIADESGSPIINPTQFYSLCFMNKEAREVMADICVRFIEKWDFDGAKYDLFNWVPNVPCCNPNHHHDVSTMLEGLEQTLALIEERTRRLKPDYIVELKQNYGTPSFSRYGTMMRAGDGPYDPESNFLRTLFIQGYTPYALNDYQIIKGFEKPEDTAVAVIKMIAVGIPAYSVDLKKLSTEQLWTIRRYNAWYNENLAMFMNYREPLDAEANLIKLTAPEADEDILFLVNHGSPLEINRNTTVINGTYQPDLFVRNLWDEAGAMQAEVYDCCGSLIETMPVSSGWNVLKMLPGGMVKITIQ</sequence>
<evidence type="ECO:0000313" key="3">
    <source>
        <dbReference type="EMBL" id="NMO98224.1"/>
    </source>
</evidence>
<dbReference type="SUPFAM" id="SSF51445">
    <property type="entry name" value="(Trans)glycosidases"/>
    <property type="match status" value="1"/>
</dbReference>
<evidence type="ECO:0000256" key="1">
    <source>
        <dbReference type="ARBA" id="ARBA00022801"/>
    </source>
</evidence>
<dbReference type="Proteomes" id="UP000565468">
    <property type="component" value="Unassembled WGS sequence"/>
</dbReference>
<keyword evidence="1" id="KW-0378">Hydrolase</keyword>
<evidence type="ECO:0000313" key="4">
    <source>
        <dbReference type="Proteomes" id="UP000565468"/>
    </source>
</evidence>
<keyword evidence="2" id="KW-0326">Glycosidase</keyword>